<dbReference type="InterPro" id="IPR013154">
    <property type="entry name" value="ADH-like_N"/>
</dbReference>
<dbReference type="Gene3D" id="3.40.50.720">
    <property type="entry name" value="NAD(P)-binding Rossmann-like Domain"/>
    <property type="match status" value="1"/>
</dbReference>
<dbReference type="EMBL" id="JAHLJV010000009">
    <property type="protein sequence ID" value="KAK1597104.1"/>
    <property type="molecule type" value="Genomic_DNA"/>
</dbReference>
<dbReference type="SMART" id="SM00829">
    <property type="entry name" value="PKS_ER"/>
    <property type="match status" value="1"/>
</dbReference>
<dbReference type="Proteomes" id="UP001230504">
    <property type="component" value="Unassembled WGS sequence"/>
</dbReference>
<dbReference type="RefSeq" id="XP_060417918.1">
    <property type="nucleotide sequence ID" value="XM_060561831.1"/>
</dbReference>
<dbReference type="SUPFAM" id="SSF50129">
    <property type="entry name" value="GroES-like"/>
    <property type="match status" value="1"/>
</dbReference>
<dbReference type="Gene3D" id="3.90.180.10">
    <property type="entry name" value="Medium-chain alcohol dehydrogenases, catalytic domain"/>
    <property type="match status" value="1"/>
</dbReference>
<proteinExistence type="predicted"/>
<dbReference type="Pfam" id="PF08240">
    <property type="entry name" value="ADH_N"/>
    <property type="match status" value="1"/>
</dbReference>
<feature type="domain" description="Enoyl reductase (ER)" evidence="1">
    <location>
        <begin position="19"/>
        <end position="350"/>
    </location>
</feature>
<comment type="caution">
    <text evidence="2">The sequence shown here is derived from an EMBL/GenBank/DDBJ whole genome shotgun (WGS) entry which is preliminary data.</text>
</comment>
<accession>A0AAD8Q9N8</accession>
<dbReference type="InterPro" id="IPR036291">
    <property type="entry name" value="NAD(P)-bd_dom_sf"/>
</dbReference>
<dbReference type="SUPFAM" id="SSF51735">
    <property type="entry name" value="NAD(P)-binding Rossmann-fold domains"/>
    <property type="match status" value="1"/>
</dbReference>
<protein>
    <submittedName>
        <fullName evidence="2">Zinc-binding dehydrogenase</fullName>
    </submittedName>
</protein>
<dbReference type="AlphaFoldDB" id="A0AAD8Q9N8"/>
<dbReference type="Pfam" id="PF00107">
    <property type="entry name" value="ADH_zinc_N"/>
    <property type="match status" value="1"/>
</dbReference>
<gene>
    <name evidence="2" type="ORF">LY79DRAFT_600410</name>
</gene>
<organism evidence="2 3">
    <name type="scientific">Colletotrichum navitas</name>
    <dbReference type="NCBI Taxonomy" id="681940"/>
    <lineage>
        <taxon>Eukaryota</taxon>
        <taxon>Fungi</taxon>
        <taxon>Dikarya</taxon>
        <taxon>Ascomycota</taxon>
        <taxon>Pezizomycotina</taxon>
        <taxon>Sordariomycetes</taxon>
        <taxon>Hypocreomycetidae</taxon>
        <taxon>Glomerellales</taxon>
        <taxon>Glomerellaceae</taxon>
        <taxon>Colletotrichum</taxon>
        <taxon>Colletotrichum graminicola species complex</taxon>
    </lineage>
</organism>
<evidence type="ECO:0000259" key="1">
    <source>
        <dbReference type="SMART" id="SM00829"/>
    </source>
</evidence>
<evidence type="ECO:0000313" key="2">
    <source>
        <dbReference type="EMBL" id="KAK1597104.1"/>
    </source>
</evidence>
<dbReference type="GeneID" id="85446071"/>
<dbReference type="PANTHER" id="PTHR45033:SF2">
    <property type="entry name" value="ZINC-TYPE ALCOHOL DEHYDROGENASE-LIKE PROTEIN C1773.06C"/>
    <property type="match status" value="1"/>
</dbReference>
<dbReference type="InterPro" id="IPR020843">
    <property type="entry name" value="ER"/>
</dbReference>
<dbReference type="InterPro" id="IPR011032">
    <property type="entry name" value="GroES-like_sf"/>
</dbReference>
<reference evidence="2" key="1">
    <citation type="submission" date="2021-06" db="EMBL/GenBank/DDBJ databases">
        <title>Comparative genomics, transcriptomics and evolutionary studies reveal genomic signatures of adaptation to plant cell wall in hemibiotrophic fungi.</title>
        <authorList>
            <consortium name="DOE Joint Genome Institute"/>
            <person name="Baroncelli R."/>
            <person name="Diaz J.F."/>
            <person name="Benocci T."/>
            <person name="Peng M."/>
            <person name="Battaglia E."/>
            <person name="Haridas S."/>
            <person name="Andreopoulos W."/>
            <person name="Labutti K."/>
            <person name="Pangilinan J."/>
            <person name="Floch G.L."/>
            <person name="Makela M.R."/>
            <person name="Henrissat B."/>
            <person name="Grigoriev I.V."/>
            <person name="Crouch J.A."/>
            <person name="De Vries R.P."/>
            <person name="Sukno S.A."/>
            <person name="Thon M.R."/>
        </authorList>
    </citation>
    <scope>NUCLEOTIDE SEQUENCE</scope>
    <source>
        <strain evidence="2">CBS 125086</strain>
    </source>
</reference>
<dbReference type="InterPro" id="IPR013149">
    <property type="entry name" value="ADH-like_C"/>
</dbReference>
<sequence length="353" mass="37574">MASPIPSAIKQWNVVGQDGFQSLRFSEQTLPEFGDSQVLVRLQGATLNFRDIVIPSGKYPWDVKSNVVPGSDGAGTVLAVGKDVTRFKPGDKVITVLSPEYLGGPVTDDITKCGLGGSIDGTFRTVGAFSEQGLVPMPEALTFVEAASLTCAGVTAWNALFGLAGKRVSPGQWVLTQGTGGVSIFAIQFAKAAGARVISTTSSVEKAKILEELGVDHIINYRDTVDWGLEAKRLTGGSGVDLVVEIAGETTLSQSLASVKLDGTIVTTGYAGGEAKGQKVPTFLDSWLSLVTVRGVWAGSRMQMEEMCKATDDRPDKLRPIIDSKVFKLEQLKDAYEYLESGKHQGKVGIEIE</sequence>
<dbReference type="GO" id="GO:0016491">
    <property type="term" value="F:oxidoreductase activity"/>
    <property type="evidence" value="ECO:0007669"/>
    <property type="project" value="InterPro"/>
</dbReference>
<dbReference type="CDD" id="cd08276">
    <property type="entry name" value="MDR7"/>
    <property type="match status" value="1"/>
</dbReference>
<evidence type="ECO:0000313" key="3">
    <source>
        <dbReference type="Proteomes" id="UP001230504"/>
    </source>
</evidence>
<keyword evidence="3" id="KW-1185">Reference proteome</keyword>
<dbReference type="InterPro" id="IPR052711">
    <property type="entry name" value="Zinc_ADH-like"/>
</dbReference>
<dbReference type="PANTHER" id="PTHR45033">
    <property type="match status" value="1"/>
</dbReference>
<name>A0AAD8Q9N8_9PEZI</name>